<accession>A0AAU8FWT1</accession>
<organism evidence="1">
    <name type="scientific">Cellulosimicrobium sp. ES-005</name>
    <dbReference type="NCBI Taxonomy" id="3163031"/>
    <lineage>
        <taxon>Bacteria</taxon>
        <taxon>Bacillati</taxon>
        <taxon>Actinomycetota</taxon>
        <taxon>Actinomycetes</taxon>
        <taxon>Micrococcales</taxon>
        <taxon>Promicromonosporaceae</taxon>
        <taxon>Cellulosimicrobium</taxon>
    </lineage>
</organism>
<gene>
    <name evidence="1" type="ORF">ABRQ22_14640</name>
</gene>
<dbReference type="AlphaFoldDB" id="A0AAU8FWT1"/>
<dbReference type="EMBL" id="CP159290">
    <property type="protein sequence ID" value="XCH28834.1"/>
    <property type="molecule type" value="Genomic_DNA"/>
</dbReference>
<sequence length="161" mass="17603">MTSIAIESVAQAQDIANALATALEPFGLEAVTLRDIEIRQERGGAEFIGGRVRGGRSDTFAEMTVRARVTRVPIAYPKVTPAPEDETTSDWHLMGVDPKHGGNVYARAGAGRRLEVFTPRMDPEYADLVERSQLDVTKLGRLVAYPCDDGDEVLVLERDCS</sequence>
<proteinExistence type="predicted"/>
<name>A0AAU8FWT1_9MICO</name>
<reference evidence="1" key="1">
    <citation type="submission" date="2024-06" db="EMBL/GenBank/DDBJ databases">
        <title>Complete genome sequence of the cellulolytic actinobacterium, Cellulosimicrobium ES-005.</title>
        <authorList>
            <person name="Matthews C.T."/>
            <person name="Underwood K.D."/>
            <person name="Ghanchi K.M."/>
            <person name="Fields S.D."/>
            <person name="Gardner S.G."/>
        </authorList>
    </citation>
    <scope>NUCLEOTIDE SEQUENCE</scope>
    <source>
        <strain evidence="1">ES-005</strain>
    </source>
</reference>
<evidence type="ECO:0000313" key="1">
    <source>
        <dbReference type="EMBL" id="XCH28834.1"/>
    </source>
</evidence>
<protein>
    <submittedName>
        <fullName evidence="1">Uncharacterized protein</fullName>
    </submittedName>
</protein>
<dbReference type="RefSeq" id="WP_353707244.1">
    <property type="nucleotide sequence ID" value="NZ_CP159290.1"/>
</dbReference>